<dbReference type="RefSeq" id="WP_184191878.1">
    <property type="nucleotide sequence ID" value="NZ_JACHGW010000001.1"/>
</dbReference>
<name>A0A7W9W4Z1_ARMRO</name>
<dbReference type="EMBL" id="JACHGW010000001">
    <property type="protein sequence ID" value="MBB6048360.1"/>
    <property type="molecule type" value="Genomic_DNA"/>
</dbReference>
<organism evidence="1 2">
    <name type="scientific">Armatimonas rosea</name>
    <dbReference type="NCBI Taxonomy" id="685828"/>
    <lineage>
        <taxon>Bacteria</taxon>
        <taxon>Bacillati</taxon>
        <taxon>Armatimonadota</taxon>
        <taxon>Armatimonadia</taxon>
        <taxon>Armatimonadales</taxon>
        <taxon>Armatimonadaceae</taxon>
        <taxon>Armatimonas</taxon>
    </lineage>
</organism>
<reference evidence="1 2" key="1">
    <citation type="submission" date="2020-08" db="EMBL/GenBank/DDBJ databases">
        <title>Genomic Encyclopedia of Type Strains, Phase IV (KMG-IV): sequencing the most valuable type-strain genomes for metagenomic binning, comparative biology and taxonomic classification.</title>
        <authorList>
            <person name="Goeker M."/>
        </authorList>
    </citation>
    <scope>NUCLEOTIDE SEQUENCE [LARGE SCALE GENOMIC DNA]</scope>
    <source>
        <strain evidence="1 2">DSM 23562</strain>
    </source>
</reference>
<evidence type="ECO:0000313" key="1">
    <source>
        <dbReference type="EMBL" id="MBB6048360.1"/>
    </source>
</evidence>
<protein>
    <submittedName>
        <fullName evidence="1">Uncharacterized protein</fullName>
    </submittedName>
</protein>
<proteinExistence type="predicted"/>
<sequence length="236" mass="25985">MKLVRALTAPKDGNSDEQYEDAWALSETQPTLAVADGASAAVYAREWAELLVADFASGAPFPSDDEAFWHRVSGLGTQWQKTVGTGATSWYAQEKLPQGSQASLLVLDVDSETRQLTARAIGDVCLFLVVDDKLHYAFPLTKSKQFNTHPGLVATDPTALKDRPEIVRFTAKLPPAPVRLFACTDAVAAWFLLEYERKRKPWSLLPPDPIFPAWLKGTRDSGALKNDDVTIIELEV</sequence>
<gene>
    <name evidence="1" type="ORF">HNQ39_000122</name>
</gene>
<keyword evidence="2" id="KW-1185">Reference proteome</keyword>
<evidence type="ECO:0000313" key="2">
    <source>
        <dbReference type="Proteomes" id="UP000520814"/>
    </source>
</evidence>
<dbReference type="AlphaFoldDB" id="A0A7W9W4Z1"/>
<accession>A0A7W9W4Z1</accession>
<dbReference type="Proteomes" id="UP000520814">
    <property type="component" value="Unassembled WGS sequence"/>
</dbReference>
<comment type="caution">
    <text evidence="1">The sequence shown here is derived from an EMBL/GenBank/DDBJ whole genome shotgun (WGS) entry which is preliminary data.</text>
</comment>